<dbReference type="Proteomes" id="UP000009097">
    <property type="component" value="Unassembled WGS sequence"/>
</dbReference>
<evidence type="ECO:0000256" key="1">
    <source>
        <dbReference type="SAM" id="MobiDB-lite"/>
    </source>
</evidence>
<accession>A0A0J9UQU6</accession>
<reference evidence="2" key="1">
    <citation type="submission" date="2007-04" db="EMBL/GenBank/DDBJ databases">
        <authorList>
            <consortium name="The Broad Institute Genome Sequencing Platform"/>
            <person name="Birren B."/>
            <person name="Lander E."/>
            <person name="Galagan J."/>
            <person name="Nusbaum C."/>
            <person name="Devon K."/>
            <person name="Ma L.-J."/>
            <person name="Jaffe D."/>
            <person name="Butler J."/>
            <person name="Alvarez P."/>
            <person name="Gnerre S."/>
            <person name="Grabherr M."/>
            <person name="Kleber M."/>
            <person name="Mauceli E."/>
            <person name="Brockman W."/>
            <person name="MacCallum I.A."/>
            <person name="Young S."/>
            <person name="LaButti K."/>
            <person name="DeCaprio D."/>
            <person name="Crawford M."/>
            <person name="Koehrsen M."/>
            <person name="Engels R."/>
            <person name="Montgomery P."/>
            <person name="Pearson M."/>
            <person name="Howarth C."/>
            <person name="Larson L."/>
            <person name="White J."/>
            <person name="O'Leary S."/>
            <person name="Kodira C."/>
            <person name="Zeng Q."/>
            <person name="Yandava C."/>
            <person name="Alvarado L."/>
            <person name="Kistler C."/>
            <person name="Shim W.-B."/>
            <person name="Kang S."/>
            <person name="Woloshuk C."/>
        </authorList>
    </citation>
    <scope>NUCLEOTIDE SEQUENCE</scope>
    <source>
        <strain evidence="2">4287</strain>
    </source>
</reference>
<feature type="compositionally biased region" description="Acidic residues" evidence="1">
    <location>
        <begin position="1047"/>
        <end position="1056"/>
    </location>
</feature>
<gene>
    <name evidence="2" type="ORF">FOXG_04611</name>
</gene>
<dbReference type="KEGG" id="fox:FOXG_04611"/>
<evidence type="ECO:0000313" key="2">
    <source>
        <dbReference type="EMBL" id="KNB01343.1"/>
    </source>
</evidence>
<feature type="region of interest" description="Disordered" evidence="1">
    <location>
        <begin position="47"/>
        <end position="76"/>
    </location>
</feature>
<protein>
    <submittedName>
        <fullName evidence="2">Uncharacterized protein</fullName>
    </submittedName>
</protein>
<proteinExistence type="predicted"/>
<sequence>MYPPLPQQVKQRCAQEAFLTKSGQQILAVLHRSLSWQLYRVSRVSPQVPAKKPPGHVHHRQTHTTEQEQDTMGIYPGGKSTRIDSPRHLTIRHSRRVVAANRADARLNAFQSMTVLADGKIVEDEIDPLPPGEQKLNSFWAPGIEAGPKHIISVKQTIQANGEQLNLEAEQPFYVDAPQFSLPDGSVHSTYPPAGYSDDHRILPHVVLTDPHLPWERLGSPKGGTNMDLKAQMKRVALGADKASSIPRNRVPWLVVLAFSQDELRLPPEDLDGAGSIFSGTSDGVLKPVKQSSTMTVNMSIDDLWKLKSDVTTPITDRLGPPSMKDSRGDFIFVQPGLFTSLFSTFDDKGNRVKGSGPDTSQYKYLSHVRKINGSGMALAGVEDTAVFSIVVGNRSGPLDNVIPTTMCAHLVSIEGVEAMSYPGQNHRYVALCSLYSWNYTVLPPNTLNVPDAFENLGRTLDVLRAPDEVIAPLKASADKAQQLVGRRLSDGYTLVKYRVQTGEATVALYRGPFTPTYVPTLEHLTKCSTSGVDLQILDKNLGIMDVTYSVAWQVGRTMALGDQAFVAALGRVRTAVHAAAAKRVKINAVKEVKDTAFRTRDDLLKDLSSMVKGLADIHLQKRGSEPQEPGEAPDQRKPGRPVFRHGGAKRRWHHKKLQRRDRPTLSFASPLFEDKYPAAALDSVRKLASSRSGDPYDETNDPQSSDWMTVLSWLIDRMFLAGVPAHYLIPDPSYLQPENLRFFHIDRNWVDALIDGALSLGNHFGTDEDRVAIKKALNDYIGRTPDGMGHRVQIPAYGFYLRSDLVTMFPDLRVEVLSNDSALKAAGQDPPAGAPLLRHEIVADGVMMAFMDRVPGSAQFSSLVFTQPAHQQRFAVARGLDTAEVKVNIRRQYTVDQSTRETDKDRHKALKEIIYTPAEEKNIFIWNSVPNQSLNDLRILRLPAFADVQLKVLQDMMGKQEGTGRPYFADDASTSALFAMQLNDPIYNLTINMAKRATAAQAIAGLAPPDLGDGSPELRTINMMEAVRVKNLSARGADVSAAPVENDPDDEDEYNDSSHEDSFVRAADYVSPLDVLSNYLSPHVRAMPLHQGPSVSDPDNIPTNAHQSQVGTRTYKARPPGSEPASAPRFLIRVSSNLADNHSQVVLDSFNLPQDLIFSIVLKQSDINQYLLMEVTIDIALGLPNDATYALMSNYTGPGAHMLTNLRFNVIPTTFYDQNQDKYYLRIRLLPRAEKGWVMAPAVPELSFLLGLASINTPGRGTATATIQSRARYCRNPALPLVEPNVMIVDNPPLSVEVVKH</sequence>
<dbReference type="OrthoDB" id="3029913at2759"/>
<dbReference type="RefSeq" id="XP_018239388.1">
    <property type="nucleotide sequence ID" value="XM_018382639.1"/>
</dbReference>
<dbReference type="GeneID" id="28946644"/>
<feature type="region of interest" description="Disordered" evidence="1">
    <location>
        <begin position="1106"/>
        <end position="1125"/>
    </location>
</feature>
<organism evidence="2 3">
    <name type="scientific">Fusarium oxysporum f. sp. lycopersici (strain 4287 / CBS 123668 / FGSC 9935 / NRRL 34936)</name>
    <name type="common">Fusarium vascular wilt of tomato</name>
    <dbReference type="NCBI Taxonomy" id="426428"/>
    <lineage>
        <taxon>Eukaryota</taxon>
        <taxon>Fungi</taxon>
        <taxon>Dikarya</taxon>
        <taxon>Ascomycota</taxon>
        <taxon>Pezizomycotina</taxon>
        <taxon>Sordariomycetes</taxon>
        <taxon>Hypocreomycetidae</taxon>
        <taxon>Hypocreales</taxon>
        <taxon>Nectriaceae</taxon>
        <taxon>Fusarium</taxon>
        <taxon>Fusarium oxysporum species complex</taxon>
    </lineage>
</organism>
<evidence type="ECO:0000313" key="3">
    <source>
        <dbReference type="Proteomes" id="UP000009097"/>
    </source>
</evidence>
<feature type="compositionally biased region" description="Basic residues" evidence="1">
    <location>
        <begin position="639"/>
        <end position="660"/>
    </location>
</feature>
<feature type="region of interest" description="Disordered" evidence="1">
    <location>
        <begin position="1038"/>
        <end position="1058"/>
    </location>
</feature>
<feature type="compositionally biased region" description="Basic residues" evidence="1">
    <location>
        <begin position="53"/>
        <end position="62"/>
    </location>
</feature>
<dbReference type="VEuPathDB" id="FungiDB:FOXG_04611"/>
<feature type="region of interest" description="Disordered" evidence="1">
    <location>
        <begin position="620"/>
        <end position="662"/>
    </location>
</feature>
<name>A0A0J9UQU6_FUSO4</name>
<dbReference type="EMBL" id="DS231699">
    <property type="protein sequence ID" value="KNB01343.1"/>
    <property type="molecule type" value="Genomic_DNA"/>
</dbReference>
<reference evidence="2" key="2">
    <citation type="journal article" date="2010" name="Nature">
        <title>Comparative genomics reveals mobile pathogenicity chromosomes in Fusarium.</title>
        <authorList>
            <person name="Ma L.J."/>
            <person name="van der Does H.C."/>
            <person name="Borkovich K.A."/>
            <person name="Coleman J.J."/>
            <person name="Daboussi M.J."/>
            <person name="Di Pietro A."/>
            <person name="Dufresne M."/>
            <person name="Freitag M."/>
            <person name="Grabherr M."/>
            <person name="Henrissat B."/>
            <person name="Houterman P.M."/>
            <person name="Kang S."/>
            <person name="Shim W.B."/>
            <person name="Woloshuk C."/>
            <person name="Xie X."/>
            <person name="Xu J.R."/>
            <person name="Antoniw J."/>
            <person name="Baker S.E."/>
            <person name="Bluhm B.H."/>
            <person name="Breakspear A."/>
            <person name="Brown D.W."/>
            <person name="Butchko R.A."/>
            <person name="Chapman S."/>
            <person name="Coulson R."/>
            <person name="Coutinho P.M."/>
            <person name="Danchin E.G."/>
            <person name="Diener A."/>
            <person name="Gale L.R."/>
            <person name="Gardiner D.M."/>
            <person name="Goff S."/>
            <person name="Hammond-Kosack K.E."/>
            <person name="Hilburn K."/>
            <person name="Hua-Van A."/>
            <person name="Jonkers W."/>
            <person name="Kazan K."/>
            <person name="Kodira C.D."/>
            <person name="Koehrsen M."/>
            <person name="Kumar L."/>
            <person name="Lee Y.H."/>
            <person name="Li L."/>
            <person name="Manners J.M."/>
            <person name="Miranda-Saavedra D."/>
            <person name="Mukherjee M."/>
            <person name="Park G."/>
            <person name="Park J."/>
            <person name="Park S.Y."/>
            <person name="Proctor R.H."/>
            <person name="Regev A."/>
            <person name="Ruiz-Roldan M.C."/>
            <person name="Sain D."/>
            <person name="Sakthikumar S."/>
            <person name="Sykes S."/>
            <person name="Schwartz D.C."/>
            <person name="Turgeon B.G."/>
            <person name="Wapinski I."/>
            <person name="Yoder O."/>
            <person name="Young S."/>
            <person name="Zeng Q."/>
            <person name="Zhou S."/>
            <person name="Galagan J."/>
            <person name="Cuomo C.A."/>
            <person name="Kistler H.C."/>
            <person name="Rep M."/>
        </authorList>
    </citation>
    <scope>NUCLEOTIDE SEQUENCE [LARGE SCALE GENOMIC DNA]</scope>
    <source>
        <strain evidence="2">4287</strain>
    </source>
</reference>